<sequence length="108" mass="12175">MNAVERVSPNQNRERKIFNLNCKSTMCQATKALHSFVVHIVKMSVQTTNKQQEMPTDLAEAQLTLRPMDHLASFSLCWYWWQCAYVAGNAVNIDKFTVAGQNVAANGI</sequence>
<evidence type="ECO:0000313" key="1">
    <source>
        <dbReference type="EMBL" id="CAD6998759.1"/>
    </source>
</evidence>
<name>A0A811UID5_CERCA</name>
<accession>A0A811UID5</accession>
<dbReference type="Proteomes" id="UP000606786">
    <property type="component" value="Unassembled WGS sequence"/>
</dbReference>
<keyword evidence="2" id="KW-1185">Reference proteome</keyword>
<dbReference type="EMBL" id="CAJHJT010000012">
    <property type="protein sequence ID" value="CAD6998759.1"/>
    <property type="molecule type" value="Genomic_DNA"/>
</dbReference>
<comment type="caution">
    <text evidence="1">The sequence shown here is derived from an EMBL/GenBank/DDBJ whole genome shotgun (WGS) entry which is preliminary data.</text>
</comment>
<organism evidence="1 2">
    <name type="scientific">Ceratitis capitata</name>
    <name type="common">Mediterranean fruit fly</name>
    <name type="synonym">Tephritis capitata</name>
    <dbReference type="NCBI Taxonomy" id="7213"/>
    <lineage>
        <taxon>Eukaryota</taxon>
        <taxon>Metazoa</taxon>
        <taxon>Ecdysozoa</taxon>
        <taxon>Arthropoda</taxon>
        <taxon>Hexapoda</taxon>
        <taxon>Insecta</taxon>
        <taxon>Pterygota</taxon>
        <taxon>Neoptera</taxon>
        <taxon>Endopterygota</taxon>
        <taxon>Diptera</taxon>
        <taxon>Brachycera</taxon>
        <taxon>Muscomorpha</taxon>
        <taxon>Tephritoidea</taxon>
        <taxon>Tephritidae</taxon>
        <taxon>Ceratitis</taxon>
        <taxon>Ceratitis</taxon>
    </lineage>
</organism>
<dbReference type="AlphaFoldDB" id="A0A811UID5"/>
<evidence type="ECO:0000313" key="2">
    <source>
        <dbReference type="Proteomes" id="UP000606786"/>
    </source>
</evidence>
<gene>
    <name evidence="1" type="ORF">CCAP1982_LOCUS7313</name>
</gene>
<proteinExistence type="predicted"/>
<protein>
    <submittedName>
        <fullName evidence="1">(Mediterranean fruit fly) hypothetical protein</fullName>
    </submittedName>
</protein>
<reference evidence="1" key="1">
    <citation type="submission" date="2020-11" db="EMBL/GenBank/DDBJ databases">
        <authorList>
            <person name="Whitehead M."/>
        </authorList>
    </citation>
    <scope>NUCLEOTIDE SEQUENCE</scope>
    <source>
        <strain evidence="1">EGII</strain>
    </source>
</reference>